<comment type="caution">
    <text evidence="1">The sequence shown here is derived from an EMBL/GenBank/DDBJ whole genome shotgun (WGS) entry which is preliminary data.</text>
</comment>
<dbReference type="OrthoDB" id="5533973at2759"/>
<evidence type="ECO:0000313" key="2">
    <source>
        <dbReference type="Proteomes" id="UP001151582"/>
    </source>
</evidence>
<sequence length="131" mass="14532">MAPPTDKTPLASQRTLCDELLNQLDTFEQVGNDFFQHLQQALTLPYPVDQAQQDLRQLLTALDKFQDQARASGHLGITANPPAFRIKSDAIKWNDERNKRNEALLQQKDQLVGNIGAALSVNTTSQAPPPV</sequence>
<dbReference type="Proteomes" id="UP001151582">
    <property type="component" value="Unassembled WGS sequence"/>
</dbReference>
<organism evidence="1 2">
    <name type="scientific">Dimargaris verticillata</name>
    <dbReference type="NCBI Taxonomy" id="2761393"/>
    <lineage>
        <taxon>Eukaryota</taxon>
        <taxon>Fungi</taxon>
        <taxon>Fungi incertae sedis</taxon>
        <taxon>Zoopagomycota</taxon>
        <taxon>Kickxellomycotina</taxon>
        <taxon>Dimargaritomycetes</taxon>
        <taxon>Dimargaritales</taxon>
        <taxon>Dimargaritaceae</taxon>
        <taxon>Dimargaris</taxon>
    </lineage>
</organism>
<dbReference type="AlphaFoldDB" id="A0A9W8BC87"/>
<proteinExistence type="predicted"/>
<protein>
    <submittedName>
        <fullName evidence="1">Uncharacterized protein</fullName>
    </submittedName>
</protein>
<name>A0A9W8BC87_9FUNG</name>
<dbReference type="EMBL" id="JANBQB010000038">
    <property type="protein sequence ID" value="KAJ1983873.1"/>
    <property type="molecule type" value="Genomic_DNA"/>
</dbReference>
<evidence type="ECO:0000313" key="1">
    <source>
        <dbReference type="EMBL" id="KAJ1983873.1"/>
    </source>
</evidence>
<reference evidence="1" key="1">
    <citation type="submission" date="2022-07" db="EMBL/GenBank/DDBJ databases">
        <title>Phylogenomic reconstructions and comparative analyses of Kickxellomycotina fungi.</title>
        <authorList>
            <person name="Reynolds N.K."/>
            <person name="Stajich J.E."/>
            <person name="Barry K."/>
            <person name="Grigoriev I.V."/>
            <person name="Crous P."/>
            <person name="Smith M.E."/>
        </authorList>
    </citation>
    <scope>NUCLEOTIDE SEQUENCE</scope>
    <source>
        <strain evidence="1">RSA 567</strain>
    </source>
</reference>
<gene>
    <name evidence="1" type="ORF">H4R34_001015</name>
</gene>
<accession>A0A9W8BC87</accession>
<keyword evidence="2" id="KW-1185">Reference proteome</keyword>